<keyword evidence="2" id="KW-0442">Lipid degradation</keyword>
<gene>
    <name evidence="4" type="ORF">LMG26858_02765</name>
</gene>
<dbReference type="Gene3D" id="3.40.1090.10">
    <property type="entry name" value="Cytosolic phospholipase A2 catalytic domain"/>
    <property type="match status" value="2"/>
</dbReference>
<feature type="short sequence motif" description="DGA/G" evidence="2">
    <location>
        <begin position="190"/>
        <end position="192"/>
    </location>
</feature>
<organism evidence="4 5">
    <name type="scientific">Achromobacter anxifer</name>
    <dbReference type="NCBI Taxonomy" id="1287737"/>
    <lineage>
        <taxon>Bacteria</taxon>
        <taxon>Pseudomonadati</taxon>
        <taxon>Pseudomonadota</taxon>
        <taxon>Betaproteobacteria</taxon>
        <taxon>Burkholderiales</taxon>
        <taxon>Alcaligenaceae</taxon>
        <taxon>Achromobacter</taxon>
    </lineage>
</organism>
<dbReference type="InterPro" id="IPR002641">
    <property type="entry name" value="PNPLA_dom"/>
</dbReference>
<protein>
    <recommendedName>
        <fullName evidence="3">PNPLA domain-containing protein</fullName>
    </recommendedName>
</protein>
<dbReference type="Pfam" id="PF01734">
    <property type="entry name" value="Patatin"/>
    <property type="match status" value="1"/>
</dbReference>
<dbReference type="InterPro" id="IPR016035">
    <property type="entry name" value="Acyl_Trfase/lysoPLipase"/>
</dbReference>
<reference evidence="4 5" key="1">
    <citation type="submission" date="2020-04" db="EMBL/GenBank/DDBJ databases">
        <authorList>
            <person name="De Canck E."/>
        </authorList>
    </citation>
    <scope>NUCLEOTIDE SEQUENCE [LARGE SCALE GENOMIC DNA]</scope>
    <source>
        <strain evidence="4 5">LMG 26858</strain>
    </source>
</reference>
<dbReference type="RefSeq" id="WP_175207609.1">
    <property type="nucleotide sequence ID" value="NZ_CADILG010000018.1"/>
</dbReference>
<evidence type="ECO:0000256" key="2">
    <source>
        <dbReference type="PROSITE-ProRule" id="PRU01161"/>
    </source>
</evidence>
<dbReference type="EMBL" id="CADILG010000018">
    <property type="protein sequence ID" value="CAB3871753.1"/>
    <property type="molecule type" value="Genomic_DNA"/>
</dbReference>
<dbReference type="PROSITE" id="PS51635">
    <property type="entry name" value="PNPLA"/>
    <property type="match status" value="1"/>
</dbReference>
<proteinExistence type="predicted"/>
<dbReference type="GO" id="GO:0016787">
    <property type="term" value="F:hydrolase activity"/>
    <property type="evidence" value="ECO:0007669"/>
    <property type="project" value="UniProtKB-UniRule"/>
</dbReference>
<dbReference type="Proteomes" id="UP000494117">
    <property type="component" value="Unassembled WGS sequence"/>
</dbReference>
<sequence>MPSAHNDRCLVLGCGGVTGLAWEIGILAGLARQGIDLAAADLLIGCSAGSVAGAQLASGVPPTQLLATQLGGAGAEQFRPYSQQAADDKNRELYEKTGSDLEQARRRIGAYALRSATPTLAERRAIIAARLDAADWPARPLRVVAVDAHTGAGRSFSAADQVDFIDAIAASCAVPGAWPAVPIGGAAYMDGGIRSMTNADLAAGFRRVVVLAPLGYRDGNPVSGHLRSELRALHAAGSLAHAVLPDPASELAIGDNVLDPARRASAAEAGLRQASAIAQAVREAWD</sequence>
<keyword evidence="2" id="KW-0378">Hydrolase</keyword>
<dbReference type="SUPFAM" id="SSF52151">
    <property type="entry name" value="FabD/lysophospholipase-like"/>
    <property type="match status" value="1"/>
</dbReference>
<evidence type="ECO:0000256" key="1">
    <source>
        <dbReference type="ARBA" id="ARBA00023098"/>
    </source>
</evidence>
<evidence type="ECO:0000313" key="5">
    <source>
        <dbReference type="Proteomes" id="UP000494117"/>
    </source>
</evidence>
<evidence type="ECO:0000313" key="4">
    <source>
        <dbReference type="EMBL" id="CAB3871753.1"/>
    </source>
</evidence>
<name>A0A6S7D8U1_9BURK</name>
<feature type="active site" description="Proton acceptor" evidence="2">
    <location>
        <position position="190"/>
    </location>
</feature>
<dbReference type="GO" id="GO:0016042">
    <property type="term" value="P:lipid catabolic process"/>
    <property type="evidence" value="ECO:0007669"/>
    <property type="project" value="UniProtKB-UniRule"/>
</dbReference>
<comment type="caution">
    <text evidence="2">Lacks conserved residue(s) required for the propagation of feature annotation.</text>
</comment>
<keyword evidence="5" id="KW-1185">Reference proteome</keyword>
<keyword evidence="1 2" id="KW-0443">Lipid metabolism</keyword>
<feature type="domain" description="PNPLA" evidence="3">
    <location>
        <begin position="11"/>
        <end position="203"/>
    </location>
</feature>
<accession>A0A6S7D8U1</accession>
<feature type="short sequence motif" description="GXSXG" evidence="2">
    <location>
        <begin position="45"/>
        <end position="49"/>
    </location>
</feature>
<feature type="active site" description="Nucleophile" evidence="2">
    <location>
        <position position="47"/>
    </location>
</feature>
<evidence type="ECO:0000259" key="3">
    <source>
        <dbReference type="PROSITE" id="PS51635"/>
    </source>
</evidence>
<dbReference type="AlphaFoldDB" id="A0A6S7D8U1"/>